<organism evidence="1 2">
    <name type="scientific">Solibacillus merdavium</name>
    <dbReference type="NCBI Taxonomy" id="2762218"/>
    <lineage>
        <taxon>Bacteria</taxon>
        <taxon>Bacillati</taxon>
        <taxon>Bacillota</taxon>
        <taxon>Bacilli</taxon>
        <taxon>Bacillales</taxon>
        <taxon>Caryophanaceae</taxon>
        <taxon>Solibacillus</taxon>
    </lineage>
</organism>
<dbReference type="EMBL" id="JACSPW010000023">
    <property type="protein sequence ID" value="MBD8034790.1"/>
    <property type="molecule type" value="Genomic_DNA"/>
</dbReference>
<reference evidence="1 2" key="1">
    <citation type="submission" date="2020-08" db="EMBL/GenBank/DDBJ databases">
        <title>A Genomic Blueprint of the Chicken Gut Microbiome.</title>
        <authorList>
            <person name="Gilroy R."/>
            <person name="Ravi A."/>
            <person name="Getino M."/>
            <person name="Pursley I."/>
            <person name="Horton D.L."/>
            <person name="Alikhan N.-F."/>
            <person name="Baker D."/>
            <person name="Gharbi K."/>
            <person name="Hall N."/>
            <person name="Watson M."/>
            <person name="Adriaenssens E.M."/>
            <person name="Foster-Nyarko E."/>
            <person name="Jarju S."/>
            <person name="Secka A."/>
            <person name="Antonio M."/>
            <person name="Oren A."/>
            <person name="Chaudhuri R."/>
            <person name="La Ragione R.M."/>
            <person name="Hildebrand F."/>
            <person name="Pallen M.J."/>
        </authorList>
    </citation>
    <scope>NUCLEOTIDE SEQUENCE [LARGE SCALE GENOMIC DNA]</scope>
    <source>
        <strain evidence="1 2">Sa1YVA6</strain>
    </source>
</reference>
<sequence>MDISILMNCYCKSRKTTNFYSKMLQSENIGAIEKEAIYDLLLESVKASTKIKNLCERRYEHCECEVPLE</sequence>
<gene>
    <name evidence="1" type="ORF">H9632_17125</name>
</gene>
<name>A0ABR8XS61_9BACL</name>
<proteinExistence type="predicted"/>
<dbReference type="RefSeq" id="WP_191705276.1">
    <property type="nucleotide sequence ID" value="NZ_JACSPW010000023.1"/>
</dbReference>
<comment type="caution">
    <text evidence="1">The sequence shown here is derived from an EMBL/GenBank/DDBJ whole genome shotgun (WGS) entry which is preliminary data.</text>
</comment>
<evidence type="ECO:0000313" key="2">
    <source>
        <dbReference type="Proteomes" id="UP000600565"/>
    </source>
</evidence>
<dbReference type="Proteomes" id="UP000600565">
    <property type="component" value="Unassembled WGS sequence"/>
</dbReference>
<evidence type="ECO:0000313" key="1">
    <source>
        <dbReference type="EMBL" id="MBD8034790.1"/>
    </source>
</evidence>
<protein>
    <submittedName>
        <fullName evidence="1">Uncharacterized protein</fullName>
    </submittedName>
</protein>
<keyword evidence="2" id="KW-1185">Reference proteome</keyword>
<accession>A0ABR8XS61</accession>